<dbReference type="RefSeq" id="WP_134211517.1">
    <property type="nucleotide sequence ID" value="NZ_CP038015.1"/>
</dbReference>
<gene>
    <name evidence="2" type="ORF">E2636_17365</name>
</gene>
<sequence>MLTFFDKYQSLILSIILAFYILNSIYIGSSYISFTLFFFVILMQLIRMRKQIKQLSFLQLVAIFGILIASLVGLVLIFMGFNHLLTTGVLYFPDWLIVIIQIVLILVFLLSVTSAIRNLYERFTRSKE</sequence>
<protein>
    <submittedName>
        <fullName evidence="2">Uncharacterized protein</fullName>
    </submittedName>
</protein>
<dbReference type="Proteomes" id="UP000294292">
    <property type="component" value="Chromosome"/>
</dbReference>
<feature type="transmembrane region" description="Helical" evidence="1">
    <location>
        <begin position="95"/>
        <end position="120"/>
    </location>
</feature>
<reference evidence="2 3" key="1">
    <citation type="submission" date="2019-03" db="EMBL/GenBank/DDBJ databases">
        <title>Complete genome sequence of Paenisporosarcina antarctica CGMCC 1.6503T.</title>
        <authorList>
            <person name="Rong J.-C."/>
            <person name="Chi N.-Y."/>
            <person name="Zhang Q.-F."/>
        </authorList>
    </citation>
    <scope>NUCLEOTIDE SEQUENCE [LARGE SCALE GENOMIC DNA]</scope>
    <source>
        <strain evidence="2 3">CGMCC 1.6503</strain>
    </source>
</reference>
<feature type="transmembrane region" description="Helical" evidence="1">
    <location>
        <begin position="57"/>
        <end position="83"/>
    </location>
</feature>
<keyword evidence="3" id="KW-1185">Reference proteome</keyword>
<keyword evidence="1" id="KW-1133">Transmembrane helix</keyword>
<keyword evidence="1" id="KW-0472">Membrane</keyword>
<accession>A0A4P7A2B6</accession>
<feature type="transmembrane region" description="Helical" evidence="1">
    <location>
        <begin position="12"/>
        <end position="45"/>
    </location>
</feature>
<evidence type="ECO:0000313" key="3">
    <source>
        <dbReference type="Proteomes" id="UP000294292"/>
    </source>
</evidence>
<proteinExistence type="predicted"/>
<dbReference type="EMBL" id="CP038015">
    <property type="protein sequence ID" value="QBP42798.1"/>
    <property type="molecule type" value="Genomic_DNA"/>
</dbReference>
<organism evidence="2 3">
    <name type="scientific">Paenisporosarcina antarctica</name>
    <dbReference type="NCBI Taxonomy" id="417367"/>
    <lineage>
        <taxon>Bacteria</taxon>
        <taxon>Bacillati</taxon>
        <taxon>Bacillota</taxon>
        <taxon>Bacilli</taxon>
        <taxon>Bacillales</taxon>
        <taxon>Caryophanaceae</taxon>
        <taxon>Paenisporosarcina</taxon>
    </lineage>
</organism>
<name>A0A4P7A2B6_9BACL</name>
<dbReference type="AlphaFoldDB" id="A0A4P7A2B6"/>
<keyword evidence="1" id="KW-0812">Transmembrane</keyword>
<evidence type="ECO:0000313" key="2">
    <source>
        <dbReference type="EMBL" id="QBP42798.1"/>
    </source>
</evidence>
<dbReference type="KEGG" id="panc:E2636_17365"/>
<dbReference type="OrthoDB" id="2453171at2"/>
<evidence type="ECO:0000256" key="1">
    <source>
        <dbReference type="SAM" id="Phobius"/>
    </source>
</evidence>